<proteinExistence type="predicted"/>
<dbReference type="AlphaFoldDB" id="X1R0V4"/>
<evidence type="ECO:0000313" key="1">
    <source>
        <dbReference type="EMBL" id="GAI74427.1"/>
    </source>
</evidence>
<organism evidence="1">
    <name type="scientific">marine sediment metagenome</name>
    <dbReference type="NCBI Taxonomy" id="412755"/>
    <lineage>
        <taxon>unclassified sequences</taxon>
        <taxon>metagenomes</taxon>
        <taxon>ecological metagenomes</taxon>
    </lineage>
</organism>
<gene>
    <name evidence="1" type="ORF">S12H4_22266</name>
</gene>
<dbReference type="EMBL" id="BARW01011579">
    <property type="protein sequence ID" value="GAI74427.1"/>
    <property type="molecule type" value="Genomic_DNA"/>
</dbReference>
<sequence>DVNFRKTQQGRDKRAFKILFSFGPAFNPEEIRFCKE</sequence>
<reference evidence="1" key="1">
    <citation type="journal article" date="2014" name="Front. Microbiol.">
        <title>High frequency of phylogenetically diverse reductive dehalogenase-homologous genes in deep subseafloor sedimentary metagenomes.</title>
        <authorList>
            <person name="Kawai M."/>
            <person name="Futagami T."/>
            <person name="Toyoda A."/>
            <person name="Takaki Y."/>
            <person name="Nishi S."/>
            <person name="Hori S."/>
            <person name="Arai W."/>
            <person name="Tsubouchi T."/>
            <person name="Morono Y."/>
            <person name="Uchiyama I."/>
            <person name="Ito T."/>
            <person name="Fujiyama A."/>
            <person name="Inagaki F."/>
            <person name="Takami H."/>
        </authorList>
    </citation>
    <scope>NUCLEOTIDE SEQUENCE</scope>
    <source>
        <strain evidence="1">Expedition CK06-06</strain>
    </source>
</reference>
<feature type="non-terminal residue" evidence="1">
    <location>
        <position position="1"/>
    </location>
</feature>
<protein>
    <submittedName>
        <fullName evidence="1">Uncharacterized protein</fullName>
    </submittedName>
</protein>
<comment type="caution">
    <text evidence="1">The sequence shown here is derived from an EMBL/GenBank/DDBJ whole genome shotgun (WGS) entry which is preliminary data.</text>
</comment>
<accession>X1R0V4</accession>
<name>X1R0V4_9ZZZZ</name>